<gene>
    <name evidence="1" type="ORF">O6B32_01315</name>
</gene>
<evidence type="ECO:0000313" key="1">
    <source>
        <dbReference type="EMBL" id="MCZ6159130.1"/>
    </source>
</evidence>
<dbReference type="Proteomes" id="UP001075225">
    <property type="component" value="Unassembled WGS sequence"/>
</dbReference>
<reference evidence="1" key="1">
    <citation type="submission" date="2022-12" db="EMBL/GenBank/DDBJ databases">
        <title>Species Delineation and Comparative Genomics within the Campylobacter ureolyticus Complex.</title>
        <authorList>
            <person name="Maki J."/>
            <person name="Howard M."/>
            <person name="Connelly S."/>
            <person name="Hardy D.J."/>
            <person name="Cameron A."/>
        </authorList>
    </citation>
    <scope>NUCLEOTIDE SEQUENCE</scope>
    <source>
        <strain evidence="1">URMC_787</strain>
    </source>
</reference>
<dbReference type="EMBL" id="JAPXGO010000001">
    <property type="protein sequence ID" value="MCZ6159130.1"/>
    <property type="molecule type" value="Genomic_DNA"/>
</dbReference>
<accession>A0A9Q4PV53</accession>
<dbReference type="RefSeq" id="WP_269484254.1">
    <property type="nucleotide sequence ID" value="NZ_JAPXGO010000001.1"/>
</dbReference>
<comment type="caution">
    <text evidence="1">The sequence shown here is derived from an EMBL/GenBank/DDBJ whole genome shotgun (WGS) entry which is preliminary data.</text>
</comment>
<evidence type="ECO:0000313" key="2">
    <source>
        <dbReference type="Proteomes" id="UP001075225"/>
    </source>
</evidence>
<sequence length="128" mass="15579">MSEFIPLEEFLKQNHDYTRSQLMSLKCNDFVKKNMSRFKKIGNTVYTHKDFPNTYKDKALLCEELYFKVKGHFKSDYAMAQYFAPLIDEKLIILFNHFYALKFWQSERKIHKTLKLIDEFNKFLKEKE</sequence>
<organism evidence="1 2">
    <name type="scientific">Campylobacter ureolyticus</name>
    <dbReference type="NCBI Taxonomy" id="827"/>
    <lineage>
        <taxon>Bacteria</taxon>
        <taxon>Pseudomonadati</taxon>
        <taxon>Campylobacterota</taxon>
        <taxon>Epsilonproteobacteria</taxon>
        <taxon>Campylobacterales</taxon>
        <taxon>Campylobacteraceae</taxon>
        <taxon>Campylobacter</taxon>
    </lineage>
</organism>
<dbReference type="AlphaFoldDB" id="A0A9Q4PV53"/>
<protein>
    <submittedName>
        <fullName evidence="1">Uncharacterized protein</fullName>
    </submittedName>
</protein>
<proteinExistence type="predicted"/>
<name>A0A9Q4PV53_9BACT</name>